<comment type="caution">
    <text evidence="1">The sequence shown here is derived from an EMBL/GenBank/DDBJ whole genome shotgun (WGS) entry which is preliminary data.</text>
</comment>
<protein>
    <submittedName>
        <fullName evidence="1">Uncharacterized protein</fullName>
    </submittedName>
</protein>
<sequence>MTQEWCNVALVCCIECPAICLLARDDLSCDQTQLGLVHGSGQPIEGDSIVLHGNQPVLASSPEAQPVSISSPKCLRRLIELTLGKLPNNGAREHKTVGRWKGIGEGRPATRFQMLKTLDSNGA</sequence>
<accession>A0A2P6NC29</accession>
<organism evidence="1 2">
    <name type="scientific">Planoprotostelium fungivorum</name>
    <dbReference type="NCBI Taxonomy" id="1890364"/>
    <lineage>
        <taxon>Eukaryota</taxon>
        <taxon>Amoebozoa</taxon>
        <taxon>Evosea</taxon>
        <taxon>Variosea</taxon>
        <taxon>Cavosteliida</taxon>
        <taxon>Cavosteliaceae</taxon>
        <taxon>Planoprotostelium</taxon>
    </lineage>
</organism>
<reference evidence="1 2" key="1">
    <citation type="journal article" date="2018" name="Genome Biol. Evol.">
        <title>Multiple Roots of Fruiting Body Formation in Amoebozoa.</title>
        <authorList>
            <person name="Hillmann F."/>
            <person name="Forbes G."/>
            <person name="Novohradska S."/>
            <person name="Ferling I."/>
            <person name="Riege K."/>
            <person name="Groth M."/>
            <person name="Westermann M."/>
            <person name="Marz M."/>
            <person name="Spaller T."/>
            <person name="Winckler T."/>
            <person name="Schaap P."/>
            <person name="Glockner G."/>
        </authorList>
    </citation>
    <scope>NUCLEOTIDE SEQUENCE [LARGE SCALE GENOMIC DNA]</scope>
    <source>
        <strain evidence="1 2">Jena</strain>
    </source>
</reference>
<dbReference type="InParanoid" id="A0A2P6NC29"/>
<gene>
    <name evidence="1" type="ORF">PROFUN_10886</name>
</gene>
<name>A0A2P6NC29_9EUKA</name>
<dbReference type="EMBL" id="MDYQ01000122">
    <property type="protein sequence ID" value="PRP81524.1"/>
    <property type="molecule type" value="Genomic_DNA"/>
</dbReference>
<keyword evidence="2" id="KW-1185">Reference proteome</keyword>
<evidence type="ECO:0000313" key="1">
    <source>
        <dbReference type="EMBL" id="PRP81524.1"/>
    </source>
</evidence>
<dbReference type="AlphaFoldDB" id="A0A2P6NC29"/>
<evidence type="ECO:0000313" key="2">
    <source>
        <dbReference type="Proteomes" id="UP000241769"/>
    </source>
</evidence>
<dbReference type="Proteomes" id="UP000241769">
    <property type="component" value="Unassembled WGS sequence"/>
</dbReference>
<proteinExistence type="predicted"/>